<dbReference type="AlphaFoldDB" id="A0A6A6Z3D2"/>
<feature type="region of interest" description="Disordered" evidence="1">
    <location>
        <begin position="1"/>
        <end position="78"/>
    </location>
</feature>
<accession>A0A6A6Z3D2</accession>
<evidence type="ECO:0000256" key="1">
    <source>
        <dbReference type="SAM" id="MobiDB-lite"/>
    </source>
</evidence>
<reference evidence="2 4" key="1">
    <citation type="journal article" date="2020" name="Stud. Mycol.">
        <title>101 Dothideomycetes genomes: a test case for predicting lifestyles and emergence of pathogens.</title>
        <authorList>
            <person name="Haridas S."/>
            <person name="Albert R."/>
            <person name="Binder M."/>
            <person name="Bloem J."/>
            <person name="Labutti K."/>
            <person name="Salamov A."/>
            <person name="Andreopoulos B."/>
            <person name="Baker S."/>
            <person name="Barry K."/>
            <person name="Bills G."/>
            <person name="Bluhm B."/>
            <person name="Cannon C."/>
            <person name="Castanera R."/>
            <person name="Culley D."/>
            <person name="Daum C."/>
            <person name="Ezra D."/>
            <person name="Gonzalez J."/>
            <person name="Henrissat B."/>
            <person name="Kuo A."/>
            <person name="Liang C."/>
            <person name="Lipzen A."/>
            <person name="Lutzoni F."/>
            <person name="Magnuson J."/>
            <person name="Mondo S."/>
            <person name="Nolan M."/>
            <person name="Ohm R."/>
            <person name="Pangilinan J."/>
            <person name="Park H.-J."/>
            <person name="Ramirez L."/>
            <person name="Alfaro M."/>
            <person name="Sun H."/>
            <person name="Tritt A."/>
            <person name="Yoshinaga Y."/>
            <person name="Zwiers L.-H."/>
            <person name="Turgeon B."/>
            <person name="Goodwin S."/>
            <person name="Spatafora J."/>
            <person name="Crous P."/>
            <person name="Grigoriev I."/>
        </authorList>
    </citation>
    <scope>NUCLEOTIDE SEQUENCE</scope>
    <source>
        <strain evidence="2 4">CBS 304.34</strain>
    </source>
</reference>
<dbReference type="OrthoDB" id="10361945at2759"/>
<dbReference type="Proteomes" id="UP000504636">
    <property type="component" value="Unplaced"/>
</dbReference>
<keyword evidence="3" id="KW-1185">Reference proteome</keyword>
<evidence type="ECO:0000313" key="4">
    <source>
        <dbReference type="RefSeq" id="XP_033582203.1"/>
    </source>
</evidence>
<evidence type="ECO:0000313" key="3">
    <source>
        <dbReference type="Proteomes" id="UP000504636"/>
    </source>
</evidence>
<name>A0A6A6Z3D2_9PEZI</name>
<feature type="compositionally biased region" description="Basic and acidic residues" evidence="1">
    <location>
        <begin position="58"/>
        <end position="72"/>
    </location>
</feature>
<reference evidence="4" key="2">
    <citation type="submission" date="2020-04" db="EMBL/GenBank/DDBJ databases">
        <authorList>
            <consortium name="NCBI Genome Project"/>
        </authorList>
    </citation>
    <scope>NUCLEOTIDE SEQUENCE</scope>
    <source>
        <strain evidence="4">CBS 304.34</strain>
    </source>
</reference>
<dbReference type="EMBL" id="MU003694">
    <property type="protein sequence ID" value="KAF2815239.1"/>
    <property type="molecule type" value="Genomic_DNA"/>
</dbReference>
<sequence length="263" mass="29396">MSLTKWKKPFEGTWVEPERPIVEPMTPERPSVEPLTPPRTISKKKPRADSLTPGGGNRNDDSEGARGRENVRTKNNRARHLQAIAQQALEPHDDVLAAAALHFAEMQAAQDRTQIAVVEFDNLERLRGEVICCCEFLEEPQRIKLHLTNGTRLVISAKSKRADIGVPWQAIYDTEPALKVFPTLADALKGIGGHAQEHHDTSFNGGKRILGFKTTMQASGAIQVRTLSIRLESMFRLSPVRSEAEDEDLYDVVLREDVEDEDS</sequence>
<dbReference type="GeneID" id="54465920"/>
<protein>
    <submittedName>
        <fullName evidence="2 4">Uncharacterized protein</fullName>
    </submittedName>
</protein>
<evidence type="ECO:0000313" key="2">
    <source>
        <dbReference type="EMBL" id="KAF2815239.1"/>
    </source>
</evidence>
<organism evidence="2">
    <name type="scientific">Mytilinidion resinicola</name>
    <dbReference type="NCBI Taxonomy" id="574789"/>
    <lineage>
        <taxon>Eukaryota</taxon>
        <taxon>Fungi</taxon>
        <taxon>Dikarya</taxon>
        <taxon>Ascomycota</taxon>
        <taxon>Pezizomycotina</taxon>
        <taxon>Dothideomycetes</taxon>
        <taxon>Pleosporomycetidae</taxon>
        <taxon>Mytilinidiales</taxon>
        <taxon>Mytilinidiaceae</taxon>
        <taxon>Mytilinidion</taxon>
    </lineage>
</organism>
<dbReference type="RefSeq" id="XP_033582203.1">
    <property type="nucleotide sequence ID" value="XM_033725027.1"/>
</dbReference>
<proteinExistence type="predicted"/>
<reference evidence="4" key="3">
    <citation type="submission" date="2025-04" db="UniProtKB">
        <authorList>
            <consortium name="RefSeq"/>
        </authorList>
    </citation>
    <scope>IDENTIFICATION</scope>
    <source>
        <strain evidence="4">CBS 304.34</strain>
    </source>
</reference>
<gene>
    <name evidence="2 4" type="ORF">BDZ99DRAFT_515981</name>
</gene>